<proteinExistence type="predicted"/>
<reference evidence="1" key="1">
    <citation type="submission" date="2017-06" db="EMBL/GenBank/DDBJ databases">
        <title>Novel phages from South African skin metaviromes.</title>
        <authorList>
            <person name="van Zyl L.J."/>
            <person name="Abrahams Y."/>
            <person name="Stander E.A."/>
            <person name="Kirby B.M."/>
            <person name="Clavaud C."/>
            <person name="Farcet C."/>
            <person name="Breton L."/>
            <person name="Trindade M.I."/>
        </authorList>
    </citation>
    <scope>NUCLEOTIDE SEQUENCE</scope>
</reference>
<name>A0A2H4J0W9_9CAUD</name>
<organism evidence="1">
    <name type="scientific">uncultured Caudovirales phage</name>
    <dbReference type="NCBI Taxonomy" id="2100421"/>
    <lineage>
        <taxon>Viruses</taxon>
        <taxon>Duplodnaviria</taxon>
        <taxon>Heunggongvirae</taxon>
        <taxon>Uroviricota</taxon>
        <taxon>Caudoviricetes</taxon>
        <taxon>Peduoviridae</taxon>
        <taxon>Maltschvirus</taxon>
        <taxon>Maltschvirus maltsch</taxon>
    </lineage>
</organism>
<protein>
    <submittedName>
        <fullName evidence="1">Uncharacterized protein</fullName>
    </submittedName>
</protein>
<gene>
    <name evidence="1" type="ORF">3S11_19</name>
</gene>
<dbReference type="EMBL" id="MF417879">
    <property type="protein sequence ID" value="ASN68640.1"/>
    <property type="molecule type" value="Genomic_DNA"/>
</dbReference>
<sequence length="51" mass="5990">MTQWKVTTDDNDERIVEADSVVWRGRLATFYCGAEEIEYFYGVVSIQRVIE</sequence>
<accession>A0A2H4J0W9</accession>
<evidence type="ECO:0000313" key="1">
    <source>
        <dbReference type="EMBL" id="ASN68640.1"/>
    </source>
</evidence>